<reference evidence="2" key="1">
    <citation type="submission" date="2017-06" db="EMBL/GenBank/DDBJ databases">
        <title>Herbaspirillum phytohormonus sp. nov., isolated from the root nodule of Robinia pseudoacacia in lead-zinc mine.</title>
        <authorList>
            <person name="Fan M."/>
            <person name="Lin Y."/>
        </authorList>
    </citation>
    <scope>NUCLEOTIDE SEQUENCE [LARGE SCALE GENOMIC DNA]</scope>
    <source>
        <strain evidence="2">SC-089</strain>
    </source>
</reference>
<sequence length="62" mass="5965">MSRIAAAAGRPRALIGRASGWHYTAQQAAAGAAHNAVGNAANGSAANAAAHGTAISNPNGGW</sequence>
<comment type="caution">
    <text evidence="1">The sequence shown here is derived from an EMBL/GenBank/DDBJ whole genome shotgun (WGS) entry which is preliminary data.</text>
</comment>
<accession>A0A225MC60</accession>
<dbReference type="Proteomes" id="UP000214603">
    <property type="component" value="Unassembled WGS sequence"/>
</dbReference>
<keyword evidence="2" id="KW-1185">Reference proteome</keyword>
<evidence type="ECO:0000313" key="2">
    <source>
        <dbReference type="Proteomes" id="UP000214603"/>
    </source>
</evidence>
<dbReference type="EMBL" id="NJIH01000008">
    <property type="protein sequence ID" value="OWT58302.1"/>
    <property type="molecule type" value="Genomic_DNA"/>
</dbReference>
<evidence type="ECO:0000313" key="1">
    <source>
        <dbReference type="EMBL" id="OWT58302.1"/>
    </source>
</evidence>
<protein>
    <submittedName>
        <fullName evidence="1">Uncharacterized protein</fullName>
    </submittedName>
</protein>
<dbReference type="RefSeq" id="WP_088604213.1">
    <property type="nucleotide sequence ID" value="NZ_NJIH01000008.1"/>
</dbReference>
<proteinExistence type="predicted"/>
<gene>
    <name evidence="1" type="ORF">CEY11_15030</name>
</gene>
<organism evidence="1 2">
    <name type="scientific">Candidimonas nitroreducens</name>
    <dbReference type="NCBI Taxonomy" id="683354"/>
    <lineage>
        <taxon>Bacteria</taxon>
        <taxon>Pseudomonadati</taxon>
        <taxon>Pseudomonadota</taxon>
        <taxon>Betaproteobacteria</taxon>
        <taxon>Burkholderiales</taxon>
        <taxon>Alcaligenaceae</taxon>
        <taxon>Candidimonas</taxon>
    </lineage>
</organism>
<dbReference type="AlphaFoldDB" id="A0A225MC60"/>
<name>A0A225MC60_9BURK</name>